<proteinExistence type="predicted"/>
<accession>A0A9P4TNY8</accession>
<sequence>MAKMWNLYQTALGALQDSGNINGAVRFLTTCPFSSSAMFAYVEAIGSIDIVTSSDAWAYSPSRTERIFTTPDTLAGKNMNVKSNRVKNLESKTMDVAKAMWARVVDKGSCDKVSFEDAIDLVKNVITKVFRLVKKFGSKQCHILRNSHEEMPLSRRSKWGRSEGRGQCLKAPSTSRSIFVLLLPCPETLFNRAPNDLREHSNLFSLPPS</sequence>
<evidence type="ECO:0000313" key="2">
    <source>
        <dbReference type="Proteomes" id="UP000800093"/>
    </source>
</evidence>
<keyword evidence="2" id="KW-1185">Reference proteome</keyword>
<gene>
    <name evidence="1" type="ORF">CC78DRAFT_539883</name>
</gene>
<organism evidence="1 2">
    <name type="scientific">Lojkania enalia</name>
    <dbReference type="NCBI Taxonomy" id="147567"/>
    <lineage>
        <taxon>Eukaryota</taxon>
        <taxon>Fungi</taxon>
        <taxon>Dikarya</taxon>
        <taxon>Ascomycota</taxon>
        <taxon>Pezizomycotina</taxon>
        <taxon>Dothideomycetes</taxon>
        <taxon>Pleosporomycetidae</taxon>
        <taxon>Pleosporales</taxon>
        <taxon>Pleosporales incertae sedis</taxon>
        <taxon>Lojkania</taxon>
    </lineage>
</organism>
<reference evidence="2" key="1">
    <citation type="journal article" date="2020" name="Stud. Mycol.">
        <title>101 Dothideomycetes genomes: A test case for predicting lifestyles and emergence of pathogens.</title>
        <authorList>
            <person name="Haridas S."/>
            <person name="Albert R."/>
            <person name="Binder M."/>
            <person name="Bloem J."/>
            <person name="LaButti K."/>
            <person name="Salamov A."/>
            <person name="Andreopoulos B."/>
            <person name="Baker S."/>
            <person name="Barry K."/>
            <person name="Bills G."/>
            <person name="Bluhm B."/>
            <person name="Cannon C."/>
            <person name="Castanera R."/>
            <person name="Culley D."/>
            <person name="Daum C."/>
            <person name="Ezra D."/>
            <person name="Gonzalez J."/>
            <person name="Henrissat B."/>
            <person name="Kuo A."/>
            <person name="Liang C."/>
            <person name="Lipzen A."/>
            <person name="Lutzoni F."/>
            <person name="Magnuson J."/>
            <person name="Mondo S."/>
            <person name="Nolan M."/>
            <person name="Ohm R."/>
            <person name="Pangilinan J."/>
            <person name="Park H.-J."/>
            <person name="Ramirez L."/>
            <person name="Alfaro M."/>
            <person name="Sun H."/>
            <person name="Tritt A."/>
            <person name="Yoshinaga Y."/>
            <person name="Zwiers L.-H."/>
            <person name="Turgeon B."/>
            <person name="Goodwin S."/>
            <person name="Spatafora J."/>
            <person name="Crous P."/>
            <person name="Grigoriev I."/>
        </authorList>
    </citation>
    <scope>NUCLEOTIDE SEQUENCE [LARGE SCALE GENOMIC DNA]</scope>
    <source>
        <strain evidence="2">CBS 304.66</strain>
    </source>
</reference>
<dbReference type="AlphaFoldDB" id="A0A9P4TNY8"/>
<comment type="caution">
    <text evidence="1">The sequence shown here is derived from an EMBL/GenBank/DDBJ whole genome shotgun (WGS) entry which is preliminary data.</text>
</comment>
<dbReference type="EMBL" id="ML986582">
    <property type="protein sequence ID" value="KAF2269317.1"/>
    <property type="molecule type" value="Genomic_DNA"/>
</dbReference>
<dbReference type="Proteomes" id="UP000800093">
    <property type="component" value="Unassembled WGS sequence"/>
</dbReference>
<name>A0A9P4TNY8_9PLEO</name>
<protein>
    <submittedName>
        <fullName evidence="1">Uncharacterized protein</fullName>
    </submittedName>
</protein>
<evidence type="ECO:0000313" key="1">
    <source>
        <dbReference type="EMBL" id="KAF2269317.1"/>
    </source>
</evidence>